<protein>
    <submittedName>
        <fullName evidence="5">DUF4366 domain-containing protein</fullName>
    </submittedName>
</protein>
<keyword evidence="6" id="KW-1185">Reference proteome</keyword>
<evidence type="ECO:0000313" key="6">
    <source>
        <dbReference type="Proteomes" id="UP001198242"/>
    </source>
</evidence>
<keyword evidence="2" id="KW-0812">Transmembrane</keyword>
<evidence type="ECO:0000259" key="4">
    <source>
        <dbReference type="Pfam" id="PF14283"/>
    </source>
</evidence>
<proteinExistence type="predicted"/>
<evidence type="ECO:0000256" key="3">
    <source>
        <dbReference type="SAM" id="SignalP"/>
    </source>
</evidence>
<dbReference type="EMBL" id="JAJEQM010000018">
    <property type="protein sequence ID" value="MCC2211474.1"/>
    <property type="molecule type" value="Genomic_DNA"/>
</dbReference>
<feature type="chain" id="PRO_5042008495" evidence="3">
    <location>
        <begin position="27"/>
        <end position="210"/>
    </location>
</feature>
<feature type="region of interest" description="Disordered" evidence="1">
    <location>
        <begin position="116"/>
        <end position="148"/>
    </location>
</feature>
<organism evidence="5 6">
    <name type="scientific">Hominilimicola fabiformis</name>
    <dbReference type="NCBI Taxonomy" id="2885356"/>
    <lineage>
        <taxon>Bacteria</taxon>
        <taxon>Bacillati</taxon>
        <taxon>Bacillota</taxon>
        <taxon>Clostridia</taxon>
        <taxon>Eubacteriales</taxon>
        <taxon>Oscillospiraceae</taxon>
        <taxon>Hominilimicola</taxon>
    </lineage>
</organism>
<dbReference type="Proteomes" id="UP001198242">
    <property type="component" value="Unassembled WGS sequence"/>
</dbReference>
<accession>A0AAE3E0R1</accession>
<comment type="caution">
    <text evidence="5">The sequence shown here is derived from an EMBL/GenBank/DDBJ whole genome shotgun (WGS) entry which is preliminary data.</text>
</comment>
<keyword evidence="3" id="KW-0732">Signal</keyword>
<sequence length="210" mass="22245">MKNKIIAILSAALLCFGGMCGITAHANYDSTAAAPAATETPKPARTISTAGAGHVVDNISDSDKLQFISVTAKDGSVFFIVIDKQNVNDNVYFLNKVDISDLEALAKENSAAVPAAVKASPTPQAQASPSAEPDGKTKTAPKTDKSKSGNSSIMLILIAIIGIGGLGAYYFKVYLPKKNMENAPDLEDFEFTDGEDEETENEDDTYTEDE</sequence>
<feature type="domain" description="Mobile element protein CD1107-like" evidence="4">
    <location>
        <begin position="47"/>
        <end position="179"/>
    </location>
</feature>
<feature type="signal peptide" evidence="3">
    <location>
        <begin position="1"/>
        <end position="26"/>
    </location>
</feature>
<evidence type="ECO:0000256" key="2">
    <source>
        <dbReference type="SAM" id="Phobius"/>
    </source>
</evidence>
<keyword evidence="2" id="KW-1133">Transmembrane helix</keyword>
<dbReference type="AlphaFoldDB" id="A0AAE3E0R1"/>
<evidence type="ECO:0000313" key="5">
    <source>
        <dbReference type="EMBL" id="MCC2211474.1"/>
    </source>
</evidence>
<dbReference type="InterPro" id="IPR025376">
    <property type="entry name" value="CD1107-like_dom"/>
</dbReference>
<keyword evidence="2" id="KW-0472">Membrane</keyword>
<feature type="region of interest" description="Disordered" evidence="1">
    <location>
        <begin position="185"/>
        <end position="210"/>
    </location>
</feature>
<evidence type="ECO:0000256" key="1">
    <source>
        <dbReference type="SAM" id="MobiDB-lite"/>
    </source>
</evidence>
<feature type="transmembrane region" description="Helical" evidence="2">
    <location>
        <begin position="152"/>
        <end position="171"/>
    </location>
</feature>
<reference evidence="5 6" key="1">
    <citation type="submission" date="2021-10" db="EMBL/GenBank/DDBJ databases">
        <title>Anaerobic single-cell dispensing facilitates the cultivation of human gut bacteria.</title>
        <authorList>
            <person name="Afrizal A."/>
        </authorList>
    </citation>
    <scope>NUCLEOTIDE SEQUENCE [LARGE SCALE GENOMIC DNA]</scope>
    <source>
        <strain evidence="5 6">CLA-AA-H232</strain>
    </source>
</reference>
<name>A0AAE3E0R1_9FIRM</name>
<gene>
    <name evidence="5" type="ORF">LKE05_11825</name>
</gene>
<feature type="compositionally biased region" description="Basic and acidic residues" evidence="1">
    <location>
        <begin position="133"/>
        <end position="147"/>
    </location>
</feature>
<dbReference type="Pfam" id="PF14283">
    <property type="entry name" value="CD1107-like"/>
    <property type="match status" value="1"/>
</dbReference>
<dbReference type="RefSeq" id="WP_022230669.1">
    <property type="nucleotide sequence ID" value="NZ_JAJEQM010000018.1"/>
</dbReference>